<feature type="non-terminal residue" evidence="1">
    <location>
        <position position="16"/>
    </location>
</feature>
<organism evidence="2">
    <name type="scientific">Harpegnathos saltator</name>
    <name type="common">Jerdon's jumping ant</name>
    <dbReference type="NCBI Taxonomy" id="610380"/>
    <lineage>
        <taxon>Eukaryota</taxon>
        <taxon>Metazoa</taxon>
        <taxon>Ecdysozoa</taxon>
        <taxon>Arthropoda</taxon>
        <taxon>Hexapoda</taxon>
        <taxon>Insecta</taxon>
        <taxon>Pterygota</taxon>
        <taxon>Neoptera</taxon>
        <taxon>Endopterygota</taxon>
        <taxon>Hymenoptera</taxon>
        <taxon>Apocrita</taxon>
        <taxon>Aculeata</taxon>
        <taxon>Formicoidea</taxon>
        <taxon>Formicidae</taxon>
        <taxon>Ponerinae</taxon>
        <taxon>Ponerini</taxon>
        <taxon>Harpegnathos</taxon>
    </lineage>
</organism>
<dbReference type="Proteomes" id="UP000008237">
    <property type="component" value="Unassembled WGS sequence"/>
</dbReference>
<dbReference type="EMBL" id="GL450311">
    <property type="protein sequence ID" value="EFN81205.1"/>
    <property type="molecule type" value="Genomic_DNA"/>
</dbReference>
<feature type="non-terminal residue" evidence="1">
    <location>
        <position position="1"/>
    </location>
</feature>
<keyword evidence="2" id="KW-1185">Reference proteome</keyword>
<evidence type="ECO:0000313" key="1">
    <source>
        <dbReference type="EMBL" id="EFN81205.1"/>
    </source>
</evidence>
<evidence type="ECO:0000313" key="2">
    <source>
        <dbReference type="Proteomes" id="UP000008237"/>
    </source>
</evidence>
<proteinExistence type="predicted"/>
<reference evidence="1 2" key="1">
    <citation type="journal article" date="2010" name="Science">
        <title>Genomic comparison of the ants Camponotus floridanus and Harpegnathos saltator.</title>
        <authorList>
            <person name="Bonasio R."/>
            <person name="Zhang G."/>
            <person name="Ye C."/>
            <person name="Mutti N.S."/>
            <person name="Fang X."/>
            <person name="Qin N."/>
            <person name="Donahue G."/>
            <person name="Yang P."/>
            <person name="Li Q."/>
            <person name="Li C."/>
            <person name="Zhang P."/>
            <person name="Huang Z."/>
            <person name="Berger S.L."/>
            <person name="Reinberg D."/>
            <person name="Wang J."/>
            <person name="Liebig J."/>
        </authorList>
    </citation>
    <scope>NUCLEOTIDE SEQUENCE [LARGE SCALE GENOMIC DNA]</scope>
    <source>
        <strain evidence="1 2">R22 G/1</strain>
    </source>
</reference>
<dbReference type="AlphaFoldDB" id="E2BSY0"/>
<dbReference type="InParanoid" id="E2BSY0"/>
<gene>
    <name evidence="1" type="ORF">EAI_08033</name>
</gene>
<sequence length="16" mass="1795">LHRRAATRQFVGAAQI</sequence>
<name>E2BSY0_HARSA</name>
<accession>E2BSY0</accession>
<protein>
    <submittedName>
        <fullName evidence="1">Uncharacterized protein</fullName>
    </submittedName>
</protein>